<comment type="catalytic activity">
    <reaction evidence="1">
        <text>Hydrolysis of terminal, non-reducing beta-D-mannose residues in beta-D-mannosides.</text>
        <dbReference type="EC" id="3.2.1.25"/>
    </reaction>
</comment>
<dbReference type="EMBL" id="BMWZ01000004">
    <property type="protein sequence ID" value="GGZ81554.1"/>
    <property type="molecule type" value="Genomic_DNA"/>
</dbReference>
<evidence type="ECO:0000256" key="6">
    <source>
        <dbReference type="ARBA" id="ARBA00038429"/>
    </source>
</evidence>
<name>A0A918V9H7_9FLAO</name>
<organism evidence="12 13">
    <name type="scientific">Algibacter mikhailovii</name>
    <dbReference type="NCBI Taxonomy" id="425498"/>
    <lineage>
        <taxon>Bacteria</taxon>
        <taxon>Pseudomonadati</taxon>
        <taxon>Bacteroidota</taxon>
        <taxon>Flavobacteriia</taxon>
        <taxon>Flavobacteriales</taxon>
        <taxon>Flavobacteriaceae</taxon>
        <taxon>Algibacter</taxon>
    </lineage>
</organism>
<keyword evidence="4" id="KW-0378">Hydrolase</keyword>
<dbReference type="InterPro" id="IPR017853">
    <property type="entry name" value="GH"/>
</dbReference>
<dbReference type="Pfam" id="PF17786">
    <property type="entry name" value="Mannosidase_ig"/>
    <property type="match status" value="1"/>
</dbReference>
<dbReference type="Proteomes" id="UP000636004">
    <property type="component" value="Unassembled WGS sequence"/>
</dbReference>
<dbReference type="InterPro" id="IPR041447">
    <property type="entry name" value="Mannosidase_ig"/>
</dbReference>
<dbReference type="Gene3D" id="2.60.40.10">
    <property type="entry name" value="Immunoglobulins"/>
    <property type="match status" value="2"/>
</dbReference>
<dbReference type="Gene3D" id="2.60.120.260">
    <property type="entry name" value="Galactose-binding domain-like"/>
    <property type="match status" value="1"/>
</dbReference>
<feature type="domain" description="Glycoside hydrolase family 2 immunoglobulin-like beta-sandwich" evidence="9">
    <location>
        <begin position="240"/>
        <end position="349"/>
    </location>
</feature>
<dbReference type="SUPFAM" id="SSF49303">
    <property type="entry name" value="beta-Galactosidase/glucuronidase domain"/>
    <property type="match status" value="2"/>
</dbReference>
<sequence>MSVKNIDMTHYFNRIKEQFIVVVFLCAFSSLFSQPNTMISHNANSQLVRDLGGVKWTMKMMLPGEGVKMGLPKLPPEDIETLVWNYAKVPGDVYTDLWKAGVIEDPYFGRNSVKAQWVQQYEWWYSHQFHISEAVNDKVVKILFEGVDYACDVWLNGHFLGRHEGAFSGFSFDVTKYLRISNKRLESTNMLMIKLDPPPRVNALVAGKKTPWFGDYWRDLVPFGIFRTVKMVTTGNVLFEDVYANTSINKNNSAEVNLEITVENTQTETKKMNFIATLEGSNFSSDIETVEFSADVKPGINKIEHNIHLEHPKLWWPWDMGKPNLYKARISLKEGNINQDFKELTFGIREVTSKWNPGFKKNIDVSFPRSTYINGKFHFIRSACWGGPPDIFTGRTSIAEYKKLIQLAKDANMNNIRIFGWHPPEIPEFYQYCDEMGITVWQDIIPLGTGNIPDKEEELAEIFNEGVKVIKERRNHPSLIMMEGGEEMLLRTRDANFGRAFLERLGDSLQAYANLPYVPDSPLTCEVSREAGFKPKEAVHALRYFYDMGSFLHEDWLKTLKFPIVPEFAITSVPSVESLRKFIPKDEIWPPGLSWGHHWADLERLKMQNWDVFGEEKTGSLEEFVNASQDTQGVIFQNGIEYFRRQKPNLSGIALCHFITYWPDMKWGIVDNYQETKRSYEFVKKAYQPLLINLSFEKRRWSKQEHFKGGLWIVNDLFEDFTRCKATVVFKNENGKELMSKTFDIGNVKGNSAKKFEDISADVLSNIEKQLFVELKLTDASGQVISYNNYFFLIGNQDAATKEFNAMRDKRRILESEYGYGNYYRFFDAMTGDEGKVYQSGIEMPRARGYGE</sequence>
<protein>
    <recommendedName>
        <fullName evidence="7">Beta-mannosidase B</fullName>
        <ecNumber evidence="3">3.2.1.25</ecNumber>
    </recommendedName>
    <alternativeName>
        <fullName evidence="8">Mannanase B</fullName>
    </alternativeName>
</protein>
<evidence type="ECO:0000313" key="12">
    <source>
        <dbReference type="EMBL" id="GGZ81554.1"/>
    </source>
</evidence>
<dbReference type="InterPro" id="IPR013783">
    <property type="entry name" value="Ig-like_fold"/>
</dbReference>
<comment type="caution">
    <text evidence="12">The sequence shown here is derived from an EMBL/GenBank/DDBJ whole genome shotgun (WGS) entry which is preliminary data.</text>
</comment>
<evidence type="ECO:0000256" key="1">
    <source>
        <dbReference type="ARBA" id="ARBA00000829"/>
    </source>
</evidence>
<dbReference type="SUPFAM" id="SSF51445">
    <property type="entry name" value="(Trans)glycosidases"/>
    <property type="match status" value="1"/>
</dbReference>
<dbReference type="AlphaFoldDB" id="A0A918V9H7"/>
<dbReference type="InterPro" id="IPR006102">
    <property type="entry name" value="Ig-like_GH2"/>
</dbReference>
<dbReference type="Pfam" id="PF00703">
    <property type="entry name" value="Glyco_hydro_2"/>
    <property type="match status" value="1"/>
</dbReference>
<dbReference type="SUPFAM" id="SSF49785">
    <property type="entry name" value="Galactose-binding domain-like"/>
    <property type="match status" value="1"/>
</dbReference>
<dbReference type="Gene3D" id="3.20.20.80">
    <property type="entry name" value="Glycosidases"/>
    <property type="match status" value="1"/>
</dbReference>
<dbReference type="GO" id="GO:0006516">
    <property type="term" value="P:glycoprotein catabolic process"/>
    <property type="evidence" value="ECO:0007669"/>
    <property type="project" value="TreeGrafter"/>
</dbReference>
<gene>
    <name evidence="12" type="ORF">GCM10007028_18920</name>
</gene>
<evidence type="ECO:0000256" key="2">
    <source>
        <dbReference type="ARBA" id="ARBA00004740"/>
    </source>
</evidence>
<evidence type="ECO:0000256" key="8">
    <source>
        <dbReference type="ARBA" id="ARBA00041614"/>
    </source>
</evidence>
<dbReference type="GO" id="GO:0005975">
    <property type="term" value="P:carbohydrate metabolic process"/>
    <property type="evidence" value="ECO:0007669"/>
    <property type="project" value="InterPro"/>
</dbReference>
<evidence type="ECO:0000256" key="3">
    <source>
        <dbReference type="ARBA" id="ARBA00012754"/>
    </source>
</evidence>
<dbReference type="EC" id="3.2.1.25" evidence="3"/>
<evidence type="ECO:0000313" key="13">
    <source>
        <dbReference type="Proteomes" id="UP000636004"/>
    </source>
</evidence>
<keyword evidence="13" id="KW-1185">Reference proteome</keyword>
<dbReference type="InterPro" id="IPR050887">
    <property type="entry name" value="Beta-mannosidase_GH2"/>
</dbReference>
<comment type="pathway">
    <text evidence="2">Glycan metabolism; N-glycan degradation.</text>
</comment>
<evidence type="ECO:0000256" key="5">
    <source>
        <dbReference type="ARBA" id="ARBA00023295"/>
    </source>
</evidence>
<dbReference type="InterPro" id="IPR054593">
    <property type="entry name" value="Beta-mannosidase-like_N2"/>
</dbReference>
<accession>A0A918V9H7</accession>
<evidence type="ECO:0000256" key="7">
    <source>
        <dbReference type="ARBA" id="ARBA00041069"/>
    </source>
</evidence>
<reference evidence="12" key="2">
    <citation type="submission" date="2020-09" db="EMBL/GenBank/DDBJ databases">
        <authorList>
            <person name="Sun Q."/>
            <person name="Kim S."/>
        </authorList>
    </citation>
    <scope>NUCLEOTIDE SEQUENCE</scope>
    <source>
        <strain evidence="12">KCTC 12710</strain>
    </source>
</reference>
<dbReference type="PANTHER" id="PTHR43730">
    <property type="entry name" value="BETA-MANNOSIDASE"/>
    <property type="match status" value="1"/>
</dbReference>
<keyword evidence="5" id="KW-0326">Glycosidase</keyword>
<proteinExistence type="inferred from homology"/>
<feature type="domain" description="Mannosidase Ig/CBM-like" evidence="10">
    <location>
        <begin position="711"/>
        <end position="792"/>
    </location>
</feature>
<evidence type="ECO:0000256" key="4">
    <source>
        <dbReference type="ARBA" id="ARBA00022801"/>
    </source>
</evidence>
<evidence type="ECO:0000259" key="10">
    <source>
        <dbReference type="Pfam" id="PF17786"/>
    </source>
</evidence>
<reference evidence="12" key="1">
    <citation type="journal article" date="2014" name="Int. J. Syst. Evol. Microbiol.">
        <title>Complete genome sequence of Corynebacterium casei LMG S-19264T (=DSM 44701T), isolated from a smear-ripened cheese.</title>
        <authorList>
            <consortium name="US DOE Joint Genome Institute (JGI-PGF)"/>
            <person name="Walter F."/>
            <person name="Albersmeier A."/>
            <person name="Kalinowski J."/>
            <person name="Ruckert C."/>
        </authorList>
    </citation>
    <scope>NUCLEOTIDE SEQUENCE</scope>
    <source>
        <strain evidence="12">KCTC 12710</strain>
    </source>
</reference>
<dbReference type="Pfam" id="PF22666">
    <property type="entry name" value="Glyco_hydro_2_N2"/>
    <property type="match status" value="1"/>
</dbReference>
<dbReference type="PANTHER" id="PTHR43730:SF1">
    <property type="entry name" value="BETA-MANNOSIDASE"/>
    <property type="match status" value="1"/>
</dbReference>
<dbReference type="GO" id="GO:0004567">
    <property type="term" value="F:beta-mannosidase activity"/>
    <property type="evidence" value="ECO:0007669"/>
    <property type="project" value="UniProtKB-EC"/>
</dbReference>
<evidence type="ECO:0000259" key="11">
    <source>
        <dbReference type="Pfam" id="PF22666"/>
    </source>
</evidence>
<evidence type="ECO:0000259" key="9">
    <source>
        <dbReference type="Pfam" id="PF00703"/>
    </source>
</evidence>
<feature type="domain" description="Beta-mannosidase-like galactose-binding" evidence="11">
    <location>
        <begin position="84"/>
        <end position="200"/>
    </location>
</feature>
<dbReference type="InterPro" id="IPR036156">
    <property type="entry name" value="Beta-gal/glucu_dom_sf"/>
</dbReference>
<dbReference type="InterPro" id="IPR008979">
    <property type="entry name" value="Galactose-bd-like_sf"/>
</dbReference>
<comment type="similarity">
    <text evidence="6">Belongs to the glycosyl hydrolase 2 family. Beta-mannosidase B subfamily.</text>
</comment>